<dbReference type="OrthoDB" id="9058532at2"/>
<organism evidence="2 3">
    <name type="scientific">Bradyrhizobium icense</name>
    <dbReference type="NCBI Taxonomy" id="1274631"/>
    <lineage>
        <taxon>Bacteria</taxon>
        <taxon>Pseudomonadati</taxon>
        <taxon>Pseudomonadota</taxon>
        <taxon>Alphaproteobacteria</taxon>
        <taxon>Hyphomicrobiales</taxon>
        <taxon>Nitrobacteraceae</taxon>
        <taxon>Bradyrhizobium</taxon>
    </lineage>
</organism>
<gene>
    <name evidence="2" type="ORF">LMTR13_25445</name>
</gene>
<dbReference type="PANTHER" id="PTHR48207:SF3">
    <property type="entry name" value="SUCCINATE--HYDROXYMETHYLGLUTARATE COA-TRANSFERASE"/>
    <property type="match status" value="1"/>
</dbReference>
<name>A0A1B1UJQ0_9BRAD</name>
<evidence type="ECO:0000313" key="3">
    <source>
        <dbReference type="Proteomes" id="UP000092839"/>
    </source>
</evidence>
<dbReference type="Pfam" id="PF02515">
    <property type="entry name" value="CoA_transf_3"/>
    <property type="match status" value="2"/>
</dbReference>
<dbReference type="AlphaFoldDB" id="A0A1B1UJQ0"/>
<dbReference type="EMBL" id="CP016428">
    <property type="protein sequence ID" value="ANW03001.1"/>
    <property type="molecule type" value="Genomic_DNA"/>
</dbReference>
<dbReference type="InterPro" id="IPR050483">
    <property type="entry name" value="CoA-transferase_III_domain"/>
</dbReference>
<dbReference type="GO" id="GO:0008410">
    <property type="term" value="F:CoA-transferase activity"/>
    <property type="evidence" value="ECO:0007669"/>
    <property type="project" value="TreeGrafter"/>
</dbReference>
<dbReference type="PANTHER" id="PTHR48207">
    <property type="entry name" value="SUCCINATE--HYDROXYMETHYLGLUTARATE COA-TRANSFERASE"/>
    <property type="match status" value="1"/>
</dbReference>
<keyword evidence="1" id="KW-0808">Transferase</keyword>
<dbReference type="Gene3D" id="3.30.1540.10">
    <property type="entry name" value="formyl-coa transferase, domain 3"/>
    <property type="match status" value="2"/>
</dbReference>
<dbReference type="KEGG" id="bic:LMTR13_25445"/>
<accession>A0A1B1UJQ0</accession>
<reference evidence="2 3" key="1">
    <citation type="submission" date="2016-07" db="EMBL/GenBank/DDBJ databases">
        <title>Complete genome sequence of Bradyrhizobium icense LMTR 13T, a potential inoculant strain isolated from lima bean (Phaseolus lunatus) in Peru.</title>
        <authorList>
            <person name="Ormeno-Orrillo E."/>
            <person name="Duran D."/>
            <person name="Rogel M.A."/>
            <person name="Rey L."/>
            <person name="Imperial J."/>
            <person name="Ruiz-Argueso T."/>
            <person name="Martinez-Romero E."/>
        </authorList>
    </citation>
    <scope>NUCLEOTIDE SEQUENCE [LARGE SCALE GENOMIC DNA]</scope>
    <source>
        <strain evidence="2 3">LMTR 13</strain>
    </source>
</reference>
<dbReference type="SUPFAM" id="SSF89796">
    <property type="entry name" value="CoA-transferase family III (CaiB/BaiF)"/>
    <property type="match status" value="2"/>
</dbReference>
<dbReference type="InterPro" id="IPR003673">
    <property type="entry name" value="CoA-Trfase_fam_III"/>
</dbReference>
<dbReference type="Proteomes" id="UP000092839">
    <property type="component" value="Chromosome"/>
</dbReference>
<sequence length="817" mass="88490">MGVLSHLRIVEIGSSAATSYCARLFADFGADVQKVEPPAGDPLRRTAPLTPSGQSAYFAFLNFNKSSIIIDFNDPNAIVRLATLIEGCDILVDGRDVDSADCPPIDVAAIRKRRPNLIYLEASWFGCEGPYARFAATDSTVRALAGLIKLVGPVEGPPLHAPDFQTGIIAGLWGFIAAASSALAQVQGGAGRSWSLNIFESMLTLSEYHMFEAFACGNVMRRIGINRFWPGGPAGIYETKKGWLGVTVGGPTQWRAFCDMLGLFELRDNPALALFEDRMPYMEQIERQFVPRLKARTAQEWLAEGLKRKIPIIPVPEISDLLLDTEKSERGAIVPVLLEEEPGLTVGSAQRLTLTPPLRGGKVPGLGEQQRFGNTRTHLTCTALASLGRVDADLQPLHGIRVIDFTMGWAGPLCTRILADLGADVIKVEAIQYPDWWRGVDRRAAYVDGQMYEKTMRFCVMNRNKRGITLDLTRPQGLALAKRLVADADVVVDNYSVDVLPKLGLGYDVLRTLNSRLVMMSMSAFGGDSAYRDCRAYGSTLEHGSGLPSVIGNPDGPPTMSHIAFGDAVGGLNGSAAVLVALLHARITGQGQFIDLAQVECMMPFAAPWSIVHSISGLPPTRYGNRHPQFVPHGCFRCAGEDNWIVVTAIDTGMWQRLAILIGRPDWAADTSLKCAEARRGLQDVIEAAIAAWTLKREADEAMSELQAAQIAAGVARQPIDLLKDRHLGSRAFLQQIERPFIGLHPQPSMPIREGASSYAYAIRTAAPTLGQHNGEILSGLLGLSDAESAELIKEGIIGTAMLSEGELAKTKKVSSA</sequence>
<evidence type="ECO:0000313" key="2">
    <source>
        <dbReference type="EMBL" id="ANW03001.1"/>
    </source>
</evidence>
<keyword evidence="3" id="KW-1185">Reference proteome</keyword>
<dbReference type="RefSeq" id="WP_065730193.1">
    <property type="nucleotide sequence ID" value="NZ_CP016428.1"/>
</dbReference>
<evidence type="ECO:0008006" key="4">
    <source>
        <dbReference type="Google" id="ProtNLM"/>
    </source>
</evidence>
<dbReference type="InterPro" id="IPR023606">
    <property type="entry name" value="CoA-Trfase_III_dom_1_sf"/>
</dbReference>
<evidence type="ECO:0000256" key="1">
    <source>
        <dbReference type="ARBA" id="ARBA00022679"/>
    </source>
</evidence>
<dbReference type="Gene3D" id="3.40.50.10540">
    <property type="entry name" value="Crotonobetainyl-coa:carnitine coa-transferase, domain 1"/>
    <property type="match status" value="2"/>
</dbReference>
<protein>
    <recommendedName>
        <fullName evidence="4">CoA transferase</fullName>
    </recommendedName>
</protein>
<dbReference type="InterPro" id="IPR044855">
    <property type="entry name" value="CoA-Trfase_III_dom3_sf"/>
</dbReference>
<proteinExistence type="predicted"/>